<keyword evidence="2" id="KW-1185">Reference proteome</keyword>
<dbReference type="AlphaFoldDB" id="A0A915DRD2"/>
<protein>
    <submittedName>
        <fullName evidence="3">Uncharacterized protein</fullName>
    </submittedName>
</protein>
<proteinExistence type="predicted"/>
<evidence type="ECO:0000313" key="2">
    <source>
        <dbReference type="Proteomes" id="UP000887574"/>
    </source>
</evidence>
<dbReference type="WBParaSite" id="jg22844">
    <property type="protein sequence ID" value="jg22844"/>
    <property type="gene ID" value="jg22844"/>
</dbReference>
<reference evidence="3" key="1">
    <citation type="submission" date="2022-11" db="UniProtKB">
        <authorList>
            <consortium name="WormBaseParasite"/>
        </authorList>
    </citation>
    <scope>IDENTIFICATION</scope>
</reference>
<evidence type="ECO:0000313" key="3">
    <source>
        <dbReference type="WBParaSite" id="jg22844"/>
    </source>
</evidence>
<dbReference type="Proteomes" id="UP000887574">
    <property type="component" value="Unplaced"/>
</dbReference>
<feature type="region of interest" description="Disordered" evidence="1">
    <location>
        <begin position="91"/>
        <end position="120"/>
    </location>
</feature>
<name>A0A915DRD2_9BILA</name>
<accession>A0A915DRD2</accession>
<feature type="compositionally biased region" description="Polar residues" evidence="1">
    <location>
        <begin position="102"/>
        <end position="120"/>
    </location>
</feature>
<sequence length="273" mass="29206">MSTDGSVVECSPATRATRVRFSQAQNVPEIAASACFPTPPFVAPASGPKARSWLPSLVNCFSTPPLTPCSTTSKRSYMEVARRAKQQHCLDENKHGLDSEQEQACSSGSNKIPKQTKNVNTDQLETAKLAETGDSNSSEDVEINVLTGWPAIAPGQLNGLFGPSSLLLAALSCSTNPAAGLLHNPFFNVSTPAPLLGGNSSSGGSGESYSSAFSAYNTPHPLLRLLPILIQVVWEHKEEAKPTLQLYSPLLLWAGSNEGIRRKLLLQEAVRRH</sequence>
<organism evidence="2 3">
    <name type="scientific">Ditylenchus dipsaci</name>
    <dbReference type="NCBI Taxonomy" id="166011"/>
    <lineage>
        <taxon>Eukaryota</taxon>
        <taxon>Metazoa</taxon>
        <taxon>Ecdysozoa</taxon>
        <taxon>Nematoda</taxon>
        <taxon>Chromadorea</taxon>
        <taxon>Rhabditida</taxon>
        <taxon>Tylenchina</taxon>
        <taxon>Tylenchomorpha</taxon>
        <taxon>Sphaerularioidea</taxon>
        <taxon>Anguinidae</taxon>
        <taxon>Anguininae</taxon>
        <taxon>Ditylenchus</taxon>
    </lineage>
</organism>
<evidence type="ECO:0000256" key="1">
    <source>
        <dbReference type="SAM" id="MobiDB-lite"/>
    </source>
</evidence>